<evidence type="ECO:0000313" key="2">
    <source>
        <dbReference type="EMBL" id="TNN59627.1"/>
    </source>
</evidence>
<gene>
    <name evidence="2" type="ORF">EYF80_030113</name>
</gene>
<sequence>MQEKSRRGKKEEKRKGTSERNKKKKILLQRTVIPSLLAVSWLESKQETGRLPLNKAYTD</sequence>
<name>A0A4Z2H167_9TELE</name>
<dbReference type="Proteomes" id="UP000314294">
    <property type="component" value="Unassembled WGS sequence"/>
</dbReference>
<proteinExistence type="predicted"/>
<organism evidence="2 3">
    <name type="scientific">Liparis tanakae</name>
    <name type="common">Tanaka's snailfish</name>
    <dbReference type="NCBI Taxonomy" id="230148"/>
    <lineage>
        <taxon>Eukaryota</taxon>
        <taxon>Metazoa</taxon>
        <taxon>Chordata</taxon>
        <taxon>Craniata</taxon>
        <taxon>Vertebrata</taxon>
        <taxon>Euteleostomi</taxon>
        <taxon>Actinopterygii</taxon>
        <taxon>Neopterygii</taxon>
        <taxon>Teleostei</taxon>
        <taxon>Neoteleostei</taxon>
        <taxon>Acanthomorphata</taxon>
        <taxon>Eupercaria</taxon>
        <taxon>Perciformes</taxon>
        <taxon>Cottioidei</taxon>
        <taxon>Cottales</taxon>
        <taxon>Liparidae</taxon>
        <taxon>Liparis</taxon>
    </lineage>
</organism>
<reference evidence="2 3" key="1">
    <citation type="submission" date="2019-03" db="EMBL/GenBank/DDBJ databases">
        <title>First draft genome of Liparis tanakae, snailfish: a comprehensive survey of snailfish specific genes.</title>
        <authorList>
            <person name="Kim W."/>
            <person name="Song I."/>
            <person name="Jeong J.-H."/>
            <person name="Kim D."/>
            <person name="Kim S."/>
            <person name="Ryu S."/>
            <person name="Song J.Y."/>
            <person name="Lee S.K."/>
        </authorList>
    </citation>
    <scope>NUCLEOTIDE SEQUENCE [LARGE SCALE GENOMIC DNA]</scope>
    <source>
        <tissue evidence="2">Muscle</tissue>
    </source>
</reference>
<dbReference type="EMBL" id="SRLO01000351">
    <property type="protein sequence ID" value="TNN59627.1"/>
    <property type="molecule type" value="Genomic_DNA"/>
</dbReference>
<feature type="compositionally biased region" description="Basic and acidic residues" evidence="1">
    <location>
        <begin position="1"/>
        <end position="20"/>
    </location>
</feature>
<accession>A0A4Z2H167</accession>
<keyword evidence="3" id="KW-1185">Reference proteome</keyword>
<evidence type="ECO:0000313" key="3">
    <source>
        <dbReference type="Proteomes" id="UP000314294"/>
    </source>
</evidence>
<dbReference type="AlphaFoldDB" id="A0A4Z2H167"/>
<comment type="caution">
    <text evidence="2">The sequence shown here is derived from an EMBL/GenBank/DDBJ whole genome shotgun (WGS) entry which is preliminary data.</text>
</comment>
<evidence type="ECO:0000256" key="1">
    <source>
        <dbReference type="SAM" id="MobiDB-lite"/>
    </source>
</evidence>
<feature type="region of interest" description="Disordered" evidence="1">
    <location>
        <begin position="1"/>
        <end position="26"/>
    </location>
</feature>
<protein>
    <submittedName>
        <fullName evidence="2">Uncharacterized protein</fullName>
    </submittedName>
</protein>